<name>A0AAV7JGX8_9METZ</name>
<evidence type="ECO:0000313" key="1">
    <source>
        <dbReference type="EMBL" id="KAI6647719.1"/>
    </source>
</evidence>
<dbReference type="EMBL" id="JAKMXF010000338">
    <property type="protein sequence ID" value="KAI6647719.1"/>
    <property type="molecule type" value="Genomic_DNA"/>
</dbReference>
<dbReference type="Proteomes" id="UP001165289">
    <property type="component" value="Unassembled WGS sequence"/>
</dbReference>
<dbReference type="PANTHER" id="PTHR45913:SF19">
    <property type="entry name" value="LOW QUALITY PROTEIN: ZINC FINGER BED DOMAIN-CONTAINING PROTEIN 5-LIKE"/>
    <property type="match status" value="1"/>
</dbReference>
<keyword evidence="2" id="KW-1185">Reference proteome</keyword>
<dbReference type="AlphaFoldDB" id="A0AAV7JGX8"/>
<comment type="caution">
    <text evidence="1">The sequence shown here is derived from an EMBL/GenBank/DDBJ whole genome shotgun (WGS) entry which is preliminary data.</text>
</comment>
<gene>
    <name evidence="1" type="ORF">LOD99_8560</name>
</gene>
<dbReference type="PANTHER" id="PTHR45913">
    <property type="entry name" value="EPM2A-INTERACTING PROTEIN 1"/>
    <property type="match status" value="1"/>
</dbReference>
<protein>
    <submittedName>
        <fullName evidence="1">Protein ZBED8-like</fullName>
    </submittedName>
</protein>
<sequence length="121" mass="13898">MQNFDWKKKFGSLCRDGAPAMLGSKSGFAYLVKKEVPNVTVTHCFIHLHAMASKTLPIFLKEVLSTVVKVINFIRTSALNHRIFKELCQEIGSEYEILFYHTEVHWLTRGKILKSLMALRT</sequence>
<reference evidence="1 2" key="1">
    <citation type="journal article" date="2023" name="BMC Biol.">
        <title>The compact genome of the sponge Oopsacas minuta (Hexactinellida) is lacking key metazoan core genes.</title>
        <authorList>
            <person name="Santini S."/>
            <person name="Schenkelaars Q."/>
            <person name="Jourda C."/>
            <person name="Duchesne M."/>
            <person name="Belahbib H."/>
            <person name="Rocher C."/>
            <person name="Selva M."/>
            <person name="Riesgo A."/>
            <person name="Vervoort M."/>
            <person name="Leys S.P."/>
            <person name="Kodjabachian L."/>
            <person name="Le Bivic A."/>
            <person name="Borchiellini C."/>
            <person name="Claverie J.M."/>
            <person name="Renard E."/>
        </authorList>
    </citation>
    <scope>NUCLEOTIDE SEQUENCE [LARGE SCALE GENOMIC DNA]</scope>
    <source>
        <strain evidence="1">SPO-2</strain>
    </source>
</reference>
<accession>A0AAV7JGX8</accession>
<evidence type="ECO:0000313" key="2">
    <source>
        <dbReference type="Proteomes" id="UP001165289"/>
    </source>
</evidence>
<proteinExistence type="predicted"/>
<organism evidence="1 2">
    <name type="scientific">Oopsacas minuta</name>
    <dbReference type="NCBI Taxonomy" id="111878"/>
    <lineage>
        <taxon>Eukaryota</taxon>
        <taxon>Metazoa</taxon>
        <taxon>Porifera</taxon>
        <taxon>Hexactinellida</taxon>
        <taxon>Hexasterophora</taxon>
        <taxon>Lyssacinosida</taxon>
        <taxon>Leucopsacidae</taxon>
        <taxon>Oopsacas</taxon>
    </lineage>
</organism>